<proteinExistence type="predicted"/>
<evidence type="ECO:0000313" key="1">
    <source>
        <dbReference type="EMBL" id="MEJ8643235.1"/>
    </source>
</evidence>
<name>A0ABU8U6E8_9ACTN</name>
<dbReference type="Pfam" id="PF19381">
    <property type="entry name" value="DUF5956"/>
    <property type="match status" value="1"/>
</dbReference>
<dbReference type="Proteomes" id="UP001382904">
    <property type="component" value="Unassembled WGS sequence"/>
</dbReference>
<dbReference type="InterPro" id="IPR046000">
    <property type="entry name" value="DUF5956"/>
</dbReference>
<organism evidence="1 2">
    <name type="scientific">Streptomyces caledonius</name>
    <dbReference type="NCBI Taxonomy" id="3134107"/>
    <lineage>
        <taxon>Bacteria</taxon>
        <taxon>Bacillati</taxon>
        <taxon>Actinomycetota</taxon>
        <taxon>Actinomycetes</taxon>
        <taxon>Kitasatosporales</taxon>
        <taxon>Streptomycetaceae</taxon>
        <taxon>Streptomyces</taxon>
    </lineage>
</organism>
<sequence>MSWDEDGTPHPLALRRTGRSELEADRLPEIRELEVLGWEPAPEDLRWVFLPYVWPPAARTWIPDRSTHWAVDTALDGHGHITGVECAPLPEPDLRDLDQEADAALAGLGLPPRPRGRLWLLRPVGPFATLDELLDHLDTVAAERAVEARPSTAFLALARAELAELASRDGDGG</sequence>
<gene>
    <name evidence="1" type="ORF">WKI68_21270</name>
</gene>
<dbReference type="EMBL" id="JBBKAM010000002">
    <property type="protein sequence ID" value="MEJ8643235.1"/>
    <property type="molecule type" value="Genomic_DNA"/>
</dbReference>
<comment type="caution">
    <text evidence="1">The sequence shown here is derived from an EMBL/GenBank/DDBJ whole genome shotgun (WGS) entry which is preliminary data.</text>
</comment>
<protein>
    <submittedName>
        <fullName evidence="1">DUF5956 family protein</fullName>
    </submittedName>
</protein>
<evidence type="ECO:0000313" key="2">
    <source>
        <dbReference type="Proteomes" id="UP001382904"/>
    </source>
</evidence>
<keyword evidence="2" id="KW-1185">Reference proteome</keyword>
<reference evidence="1 2" key="1">
    <citation type="submission" date="2024-03" db="EMBL/GenBank/DDBJ databases">
        <title>Novel Streptomyces species of biotechnological and ecological value are a feature of Machair soil.</title>
        <authorList>
            <person name="Prole J.R."/>
            <person name="Goodfellow M."/>
            <person name="Allenby N."/>
            <person name="Ward A.C."/>
        </authorList>
    </citation>
    <scope>NUCLEOTIDE SEQUENCE [LARGE SCALE GENOMIC DNA]</scope>
    <source>
        <strain evidence="1 2">MS1.HAVA.3</strain>
    </source>
</reference>
<accession>A0ABU8U6E8</accession>